<accession>A0A8K1GE59</accession>
<sequence>MPKVSTEITLTTAKADPTVSMKGLIQTRAQLCVIVLIYRTDQSLAAIPSIHSGHEDSAGTAGKGAAGLPGPFLPSFFPLKMPPSYTGSWGVPLQVQNFTIPFVELHEIPVDPFLQLVEVILDGSTIL</sequence>
<gene>
    <name evidence="1" type="ORF">HGM15179_011032</name>
</gene>
<dbReference type="EMBL" id="SWJQ01000336">
    <property type="protein sequence ID" value="TRZ16075.1"/>
    <property type="molecule type" value="Genomic_DNA"/>
</dbReference>
<comment type="caution">
    <text evidence="1">The sequence shown here is derived from an EMBL/GenBank/DDBJ whole genome shotgun (WGS) entry which is preliminary data.</text>
</comment>
<proteinExistence type="predicted"/>
<dbReference type="Proteomes" id="UP000796761">
    <property type="component" value="Unassembled WGS sequence"/>
</dbReference>
<organism evidence="1 2">
    <name type="scientific">Zosterops borbonicus</name>
    <dbReference type="NCBI Taxonomy" id="364589"/>
    <lineage>
        <taxon>Eukaryota</taxon>
        <taxon>Metazoa</taxon>
        <taxon>Chordata</taxon>
        <taxon>Craniata</taxon>
        <taxon>Vertebrata</taxon>
        <taxon>Euteleostomi</taxon>
        <taxon>Archelosauria</taxon>
        <taxon>Archosauria</taxon>
        <taxon>Dinosauria</taxon>
        <taxon>Saurischia</taxon>
        <taxon>Theropoda</taxon>
        <taxon>Coelurosauria</taxon>
        <taxon>Aves</taxon>
        <taxon>Neognathae</taxon>
        <taxon>Neoaves</taxon>
        <taxon>Telluraves</taxon>
        <taxon>Australaves</taxon>
        <taxon>Passeriformes</taxon>
        <taxon>Sylvioidea</taxon>
        <taxon>Zosteropidae</taxon>
        <taxon>Zosterops</taxon>
    </lineage>
</organism>
<keyword evidence="2" id="KW-1185">Reference proteome</keyword>
<evidence type="ECO:0000313" key="2">
    <source>
        <dbReference type="Proteomes" id="UP000796761"/>
    </source>
</evidence>
<protein>
    <submittedName>
        <fullName evidence="1">Uncharacterized protein</fullName>
    </submittedName>
</protein>
<evidence type="ECO:0000313" key="1">
    <source>
        <dbReference type="EMBL" id="TRZ16075.1"/>
    </source>
</evidence>
<dbReference type="AlphaFoldDB" id="A0A8K1GE59"/>
<name>A0A8K1GE59_9PASS</name>
<reference evidence="1" key="1">
    <citation type="submission" date="2019-04" db="EMBL/GenBank/DDBJ databases">
        <title>Genome assembly of Zosterops borbonicus 15179.</title>
        <authorList>
            <person name="Leroy T."/>
            <person name="Anselmetti Y."/>
            <person name="Tilak M.-K."/>
            <person name="Nabholz B."/>
        </authorList>
    </citation>
    <scope>NUCLEOTIDE SEQUENCE</scope>
    <source>
        <strain evidence="1">HGM_15179</strain>
        <tissue evidence="1">Muscle</tissue>
    </source>
</reference>